<comment type="similarity">
    <text evidence="5">Belongs to the MIP/aquaporin (TC 1.A.8) family.</text>
</comment>
<dbReference type="AlphaFoldDB" id="A0AAV1XTP3"/>
<reference evidence="7 8" key="1">
    <citation type="submission" date="2024-03" db="EMBL/GenBank/DDBJ databases">
        <authorList>
            <person name="Martinez-Hernandez J."/>
        </authorList>
    </citation>
    <scope>NUCLEOTIDE SEQUENCE [LARGE SCALE GENOMIC DNA]</scope>
</reference>
<feature type="transmembrane region" description="Helical" evidence="6">
    <location>
        <begin position="154"/>
        <end position="178"/>
    </location>
</feature>
<keyword evidence="8" id="KW-1185">Reference proteome</keyword>
<dbReference type="GO" id="GO:0015267">
    <property type="term" value="F:channel activity"/>
    <property type="evidence" value="ECO:0007669"/>
    <property type="project" value="InterPro"/>
</dbReference>
<evidence type="ECO:0000256" key="1">
    <source>
        <dbReference type="ARBA" id="ARBA00004141"/>
    </source>
</evidence>
<dbReference type="Pfam" id="PF00230">
    <property type="entry name" value="MIP"/>
    <property type="match status" value="1"/>
</dbReference>
<evidence type="ECO:0000256" key="2">
    <source>
        <dbReference type="ARBA" id="ARBA00022692"/>
    </source>
</evidence>
<feature type="transmembrane region" description="Helical" evidence="6">
    <location>
        <begin position="44"/>
        <end position="77"/>
    </location>
</feature>
<dbReference type="GO" id="GO:0016020">
    <property type="term" value="C:membrane"/>
    <property type="evidence" value="ECO:0007669"/>
    <property type="project" value="UniProtKB-SubCell"/>
</dbReference>
<accession>A0AAV1XTP3</accession>
<dbReference type="EMBL" id="CAXHTB010000018">
    <property type="protein sequence ID" value="CAL0325023.1"/>
    <property type="molecule type" value="Genomic_DNA"/>
</dbReference>
<dbReference type="InterPro" id="IPR034294">
    <property type="entry name" value="Aquaporin_transptr"/>
</dbReference>
<evidence type="ECO:0000313" key="8">
    <source>
        <dbReference type="Proteomes" id="UP001497480"/>
    </source>
</evidence>
<keyword evidence="4 6" id="KW-0472">Membrane</keyword>
<dbReference type="InterPro" id="IPR023271">
    <property type="entry name" value="Aquaporin-like"/>
</dbReference>
<comment type="caution">
    <text evidence="7">The sequence shown here is derived from an EMBL/GenBank/DDBJ whole genome shotgun (WGS) entry which is preliminary data.</text>
</comment>
<proteinExistence type="inferred from homology"/>
<organism evidence="7 8">
    <name type="scientific">Lupinus luteus</name>
    <name type="common">European yellow lupine</name>
    <dbReference type="NCBI Taxonomy" id="3873"/>
    <lineage>
        <taxon>Eukaryota</taxon>
        <taxon>Viridiplantae</taxon>
        <taxon>Streptophyta</taxon>
        <taxon>Embryophyta</taxon>
        <taxon>Tracheophyta</taxon>
        <taxon>Spermatophyta</taxon>
        <taxon>Magnoliopsida</taxon>
        <taxon>eudicotyledons</taxon>
        <taxon>Gunneridae</taxon>
        <taxon>Pentapetalae</taxon>
        <taxon>rosids</taxon>
        <taxon>fabids</taxon>
        <taxon>Fabales</taxon>
        <taxon>Fabaceae</taxon>
        <taxon>Papilionoideae</taxon>
        <taxon>50 kb inversion clade</taxon>
        <taxon>genistoids sensu lato</taxon>
        <taxon>core genistoids</taxon>
        <taxon>Genisteae</taxon>
        <taxon>Lupinus</taxon>
    </lineage>
</organism>
<feature type="transmembrane region" description="Helical" evidence="6">
    <location>
        <begin position="198"/>
        <end position="219"/>
    </location>
</feature>
<keyword evidence="3 6" id="KW-1133">Transmembrane helix</keyword>
<keyword evidence="2 5" id="KW-0812">Transmembrane</keyword>
<dbReference type="PANTHER" id="PTHR45724:SF18">
    <property type="entry name" value="NODULIN-26"/>
    <property type="match status" value="1"/>
</dbReference>
<dbReference type="PRINTS" id="PR00783">
    <property type="entry name" value="MINTRINSICP"/>
</dbReference>
<evidence type="ECO:0000313" key="7">
    <source>
        <dbReference type="EMBL" id="CAL0325023.1"/>
    </source>
</evidence>
<dbReference type="PROSITE" id="PS51257">
    <property type="entry name" value="PROKAR_LIPOPROTEIN"/>
    <property type="match status" value="1"/>
</dbReference>
<comment type="subcellular location">
    <subcellularLocation>
        <location evidence="1">Membrane</location>
        <topology evidence="1">Multi-pass membrane protein</topology>
    </subcellularLocation>
</comment>
<dbReference type="PANTHER" id="PTHR45724">
    <property type="entry name" value="AQUAPORIN NIP2-1"/>
    <property type="match status" value="1"/>
</dbReference>
<evidence type="ECO:0000256" key="5">
    <source>
        <dbReference type="RuleBase" id="RU000477"/>
    </source>
</evidence>
<dbReference type="Gene3D" id="1.20.1080.10">
    <property type="entry name" value="Glycerol uptake facilitator protein"/>
    <property type="match status" value="1"/>
</dbReference>
<sequence length="247" mass="26831">MADSSRNETDELVAEVVGTYFLIFIACALVVVNKGYDNVVTLPRIVIAWGLVVIVMVYSVGHISGGYFNLAVTIAFASTRRFPLLQVPAYVVAQLLGATLASGTLRLIFTGSHNKFAGTLPTESTLQAFVFEFVITFALMFVIYGVATDNRAIGGLAGIAIGSTILMNVMIAGPVTGVSMNPVRSLGPAFVHSEYRRIWIYIVSPILGAIAGAWVYNIIRFTDKPLREITKSASFLRENKNKRESTK</sequence>
<gene>
    <name evidence="7" type="ORF">LLUT_LOCUS26083</name>
</gene>
<dbReference type="NCBIfam" id="TIGR00861">
    <property type="entry name" value="MIP"/>
    <property type="match status" value="1"/>
</dbReference>
<dbReference type="InterPro" id="IPR000425">
    <property type="entry name" value="MIP"/>
</dbReference>
<evidence type="ECO:0000256" key="6">
    <source>
        <dbReference type="SAM" id="Phobius"/>
    </source>
</evidence>
<evidence type="ECO:0000256" key="4">
    <source>
        <dbReference type="ARBA" id="ARBA00023136"/>
    </source>
</evidence>
<feature type="transmembrane region" description="Helical" evidence="6">
    <location>
        <begin position="12"/>
        <end position="32"/>
    </location>
</feature>
<protein>
    <submittedName>
        <fullName evidence="7">Uncharacterized protein</fullName>
    </submittedName>
</protein>
<name>A0AAV1XTP3_LUPLU</name>
<evidence type="ECO:0000256" key="3">
    <source>
        <dbReference type="ARBA" id="ARBA00022989"/>
    </source>
</evidence>
<keyword evidence="5" id="KW-0813">Transport</keyword>
<dbReference type="CDD" id="cd00333">
    <property type="entry name" value="MIP"/>
    <property type="match status" value="1"/>
</dbReference>
<feature type="transmembrane region" description="Helical" evidence="6">
    <location>
        <begin position="129"/>
        <end position="147"/>
    </location>
</feature>
<dbReference type="Proteomes" id="UP001497480">
    <property type="component" value="Unassembled WGS sequence"/>
</dbReference>
<feature type="transmembrane region" description="Helical" evidence="6">
    <location>
        <begin position="89"/>
        <end position="109"/>
    </location>
</feature>
<dbReference type="SUPFAM" id="SSF81338">
    <property type="entry name" value="Aquaporin-like"/>
    <property type="match status" value="1"/>
</dbReference>